<dbReference type="GO" id="GO:0070536">
    <property type="term" value="P:protein K63-linked deubiquitination"/>
    <property type="evidence" value="ECO:0007669"/>
    <property type="project" value="InterPro"/>
</dbReference>
<keyword evidence="8" id="KW-0378">Hydrolase</keyword>
<dbReference type="GO" id="GO:0006508">
    <property type="term" value="P:proteolysis"/>
    <property type="evidence" value="ECO:0007669"/>
    <property type="project" value="UniProtKB-KW"/>
</dbReference>
<dbReference type="InterPro" id="IPR037518">
    <property type="entry name" value="MPN"/>
</dbReference>
<dbReference type="GO" id="GO:0140492">
    <property type="term" value="F:metal-dependent deubiquitinase activity"/>
    <property type="evidence" value="ECO:0007669"/>
    <property type="project" value="InterPro"/>
</dbReference>
<dbReference type="PRINTS" id="PR00405">
    <property type="entry name" value="REVINTRACTNG"/>
</dbReference>
<comment type="cofactor">
    <cofactor evidence="1">
        <name>Zn(2+)</name>
        <dbReference type="ChEBI" id="CHEBI:29105"/>
    </cofactor>
</comment>
<dbReference type="GO" id="GO:0005096">
    <property type="term" value="F:GTPase activator activity"/>
    <property type="evidence" value="ECO:0007669"/>
    <property type="project" value="UniProtKB-KW"/>
</dbReference>
<keyword evidence="3" id="KW-0343">GTPase activation</keyword>
<evidence type="ECO:0000256" key="1">
    <source>
        <dbReference type="ARBA" id="ARBA00001947"/>
    </source>
</evidence>
<evidence type="ECO:0000313" key="15">
    <source>
        <dbReference type="EMBL" id="CDZ97483.1"/>
    </source>
</evidence>
<dbReference type="SMART" id="SM00232">
    <property type="entry name" value="JAB_MPN"/>
    <property type="match status" value="1"/>
</dbReference>
<evidence type="ECO:0000256" key="4">
    <source>
        <dbReference type="ARBA" id="ARBA00022670"/>
    </source>
</evidence>
<feature type="compositionally biased region" description="Low complexity" evidence="12">
    <location>
        <begin position="248"/>
        <end position="264"/>
    </location>
</feature>
<dbReference type="PANTHER" id="PTHR12947">
    <property type="entry name" value="AMSH-LIKE PROTEASE"/>
    <property type="match status" value="1"/>
</dbReference>
<dbReference type="PANTHER" id="PTHR12947:SF13">
    <property type="entry name" value="FI19924P1"/>
    <property type="match status" value="1"/>
</dbReference>
<reference evidence="15" key="1">
    <citation type="submission" date="2014-08" db="EMBL/GenBank/DDBJ databases">
        <authorList>
            <person name="Sharma Rahul"/>
            <person name="Thines Marco"/>
        </authorList>
    </citation>
    <scope>NUCLEOTIDE SEQUENCE</scope>
</reference>
<feature type="compositionally biased region" description="Basic and acidic residues" evidence="12">
    <location>
        <begin position="166"/>
        <end position="176"/>
    </location>
</feature>
<feature type="domain" description="MPN" evidence="14">
    <location>
        <begin position="275"/>
        <end position="404"/>
    </location>
</feature>
<dbReference type="InterPro" id="IPR044098">
    <property type="entry name" value="STAMBP/STALP-like_MPN"/>
</dbReference>
<name>A0A0F7SID3_PHARH</name>
<dbReference type="PROSITE" id="PS50115">
    <property type="entry name" value="ARFGAP"/>
    <property type="match status" value="1"/>
</dbReference>
<feature type="compositionally biased region" description="Basic and acidic residues" evidence="12">
    <location>
        <begin position="146"/>
        <end position="156"/>
    </location>
</feature>
<dbReference type="Gene3D" id="1.10.220.150">
    <property type="entry name" value="Arf GTPase activating protein"/>
    <property type="match status" value="1"/>
</dbReference>
<dbReference type="InterPro" id="IPR038508">
    <property type="entry name" value="ArfGAP_dom_sf"/>
</dbReference>
<dbReference type="AlphaFoldDB" id="A0A0F7SID3"/>
<feature type="compositionally biased region" description="Low complexity" evidence="12">
    <location>
        <begin position="192"/>
        <end position="224"/>
    </location>
</feature>
<keyword evidence="9" id="KW-0862">Zinc</keyword>
<feature type="compositionally biased region" description="Basic and acidic residues" evidence="12">
    <location>
        <begin position="825"/>
        <end position="836"/>
    </location>
</feature>
<dbReference type="Pfam" id="PF01412">
    <property type="entry name" value="ArfGap"/>
    <property type="match status" value="1"/>
</dbReference>
<dbReference type="FunFam" id="1.10.220.150:FF:000004">
    <property type="entry name" value="Putative ADP-ribosylation factor GTPase-activating protein 2"/>
    <property type="match status" value="1"/>
</dbReference>
<dbReference type="Gene3D" id="1.20.58.80">
    <property type="entry name" value="Phosphotransferase system, lactose/cellobiose-type IIA subunit"/>
    <property type="match status" value="1"/>
</dbReference>
<dbReference type="SMART" id="SM00105">
    <property type="entry name" value="ArfGap"/>
    <property type="match status" value="1"/>
</dbReference>
<feature type="compositionally biased region" description="Basic and acidic residues" evidence="12">
    <location>
        <begin position="754"/>
        <end position="774"/>
    </location>
</feature>
<feature type="region of interest" description="Disordered" evidence="12">
    <location>
        <begin position="246"/>
        <end position="267"/>
    </location>
</feature>
<proteinExistence type="inferred from homology"/>
<dbReference type="InterPro" id="IPR037278">
    <property type="entry name" value="ARFGAP/RecO"/>
</dbReference>
<dbReference type="PROSITE" id="PS50249">
    <property type="entry name" value="MPN"/>
    <property type="match status" value="1"/>
</dbReference>
<dbReference type="Pfam" id="PF01398">
    <property type="entry name" value="JAB"/>
    <property type="match status" value="1"/>
</dbReference>
<evidence type="ECO:0000256" key="10">
    <source>
        <dbReference type="ARBA" id="ARBA00023049"/>
    </source>
</evidence>
<protein>
    <submittedName>
        <fullName evidence="15">Predicted GTPase-activating protein</fullName>
    </submittedName>
</protein>
<evidence type="ECO:0000256" key="6">
    <source>
        <dbReference type="ARBA" id="ARBA00022771"/>
    </source>
</evidence>
<dbReference type="CDD" id="cd08066">
    <property type="entry name" value="MPN_AMSH_like"/>
    <property type="match status" value="1"/>
</dbReference>
<accession>A0A0F7SID3</accession>
<keyword evidence="10" id="KW-0482">Metalloprotease</keyword>
<keyword evidence="6 11" id="KW-0863">Zinc-finger</keyword>
<feature type="region of interest" description="Disordered" evidence="12">
    <location>
        <begin position="875"/>
        <end position="899"/>
    </location>
</feature>
<dbReference type="GO" id="GO:0061578">
    <property type="term" value="F:K63-linked deubiquitinase activity"/>
    <property type="evidence" value="ECO:0007669"/>
    <property type="project" value="InterPro"/>
</dbReference>
<evidence type="ECO:0000256" key="8">
    <source>
        <dbReference type="ARBA" id="ARBA00022801"/>
    </source>
</evidence>
<keyword evidence="4" id="KW-0645">Protease</keyword>
<feature type="region of interest" description="Disordered" evidence="12">
    <location>
        <begin position="146"/>
        <end position="231"/>
    </location>
</feature>
<feature type="compositionally biased region" description="Low complexity" evidence="12">
    <location>
        <begin position="676"/>
        <end position="720"/>
    </location>
</feature>
<evidence type="ECO:0000256" key="12">
    <source>
        <dbReference type="SAM" id="MobiDB-lite"/>
    </source>
</evidence>
<evidence type="ECO:0000259" key="14">
    <source>
        <dbReference type="PROSITE" id="PS50249"/>
    </source>
</evidence>
<dbReference type="SUPFAM" id="SSF57863">
    <property type="entry name" value="ArfGap/RecO-like zinc finger"/>
    <property type="match status" value="1"/>
</dbReference>
<evidence type="ECO:0000256" key="3">
    <source>
        <dbReference type="ARBA" id="ARBA00022468"/>
    </source>
</evidence>
<comment type="similarity">
    <text evidence="2">Belongs to the peptidase M67C family.</text>
</comment>
<keyword evidence="7" id="KW-0833">Ubl conjugation pathway</keyword>
<dbReference type="GO" id="GO:0008270">
    <property type="term" value="F:zinc ion binding"/>
    <property type="evidence" value="ECO:0007669"/>
    <property type="project" value="UniProtKB-KW"/>
</dbReference>
<dbReference type="EMBL" id="LN483211">
    <property type="protein sequence ID" value="CDZ97483.1"/>
    <property type="molecule type" value="Genomic_DNA"/>
</dbReference>
<evidence type="ECO:0000256" key="7">
    <source>
        <dbReference type="ARBA" id="ARBA00022786"/>
    </source>
</evidence>
<dbReference type="InterPro" id="IPR001164">
    <property type="entry name" value="ArfGAP_dom"/>
</dbReference>
<keyword evidence="5" id="KW-0479">Metal-binding</keyword>
<evidence type="ECO:0000256" key="5">
    <source>
        <dbReference type="ARBA" id="ARBA00022723"/>
    </source>
</evidence>
<dbReference type="Gene3D" id="3.40.140.10">
    <property type="entry name" value="Cytidine Deaminase, domain 2"/>
    <property type="match status" value="1"/>
</dbReference>
<dbReference type="GO" id="GO:0016020">
    <property type="term" value="C:membrane"/>
    <property type="evidence" value="ECO:0007669"/>
    <property type="project" value="TreeGrafter"/>
</dbReference>
<evidence type="ECO:0000256" key="9">
    <source>
        <dbReference type="ARBA" id="ARBA00022833"/>
    </source>
</evidence>
<evidence type="ECO:0000256" key="2">
    <source>
        <dbReference type="ARBA" id="ARBA00010981"/>
    </source>
</evidence>
<dbReference type="CDD" id="cd08831">
    <property type="entry name" value="ArfGap_ArfGap2_3_like"/>
    <property type="match status" value="1"/>
</dbReference>
<dbReference type="GO" id="GO:0005768">
    <property type="term" value="C:endosome"/>
    <property type="evidence" value="ECO:0007669"/>
    <property type="project" value="TreeGrafter"/>
</dbReference>
<dbReference type="InterPro" id="IPR000555">
    <property type="entry name" value="JAMM/MPN+_dom"/>
</dbReference>
<sequence length="943" mass="103561">MELSRNRPHSVQELVEHASSSIHFSPRYSLKAWVRSCEALTNQAKAYYHQQGQLHLERGKERERIEAMEREFVCIVRCCRILMDLLPCHPQYKDLSAEDKAGFLKRGHTALQSLSQLKPLVAKQYDSWRSRNLEHDFVRERAQIKEKRRRELESDHRRHMQLNGAEDGRRSLEGEASRPASRTVGNDSTNKSWAAHSPPSAAAYPSYSTPSSSTSLSTFTNPSPAINRSQHAITYPSLPSAYRRKFLSQSRPSSSPSPSPQSTSDVDLVGGLRTINLPPSIIYRFLTVAERNTRREKETCGFLLGSLDNGTFTVRVLLIPVQKGTSNTCETLEEEKVFEFQDARGLLTLGWIHTHPTQTCFMSSLDLHTHASYQMMFPESIAIVCAPRSNPDVGIFRLTDPPGLQVIGNCTRKETFHPHPDPEGGIYTGGFGIRDKGFGHIVFQSELEKFDTIERSKQFEKSLRLSLHPPPSFSTPGPSTFTAIEIMSAPALSKQESTLIFNHLRSQKANKVCFDCKAKNPTWSSVTFGVYLCLDCSSVHRNMGVHITFVRSTNLDSWNVNQLRGMKVGGNGAATEFFTKNGGSNILSLQDGKQKYTSRVAQAYKDELDRKKAEDARRYPNSIHIDGLVDTSVATSSSAANADDFFSSFDSAPVKPPVTSARPAGPTPIAAPVVVRSTSTPTAPRTTSSASLRTSSAVPGRTASASSTTGSAPRAMKLGGSKLGAKKAAAPINFEEAERKAKEEEARIAQLGYDRKKEEEEEKKRKEAEARKEMGSTSLGGARSVGSGRGTSGPSSAPPVPKLGFGQTFAAPVAKAPARSVESQADERTYARDKFSSQKAISSDQYFGRGSYDAAATSQAQTRLQQFSGASAISSNQYFGRDEEEEHMPGSLDDGEGLESVERAAREIVGKVMANENVQNFAESIRSGALKLSDYLADMSVER</sequence>
<organism evidence="15">
    <name type="scientific">Phaffia rhodozyma</name>
    <name type="common">Yeast</name>
    <name type="synonym">Xanthophyllomyces dendrorhous</name>
    <dbReference type="NCBI Taxonomy" id="264483"/>
    <lineage>
        <taxon>Eukaryota</taxon>
        <taxon>Fungi</taxon>
        <taxon>Dikarya</taxon>
        <taxon>Basidiomycota</taxon>
        <taxon>Agaricomycotina</taxon>
        <taxon>Tremellomycetes</taxon>
        <taxon>Cystofilobasidiales</taxon>
        <taxon>Mrakiaceae</taxon>
        <taxon>Phaffia</taxon>
    </lineage>
</organism>
<evidence type="ECO:0000259" key="13">
    <source>
        <dbReference type="PROSITE" id="PS50115"/>
    </source>
</evidence>
<feature type="region of interest" description="Disordered" evidence="12">
    <location>
        <begin position="651"/>
        <end position="727"/>
    </location>
</feature>
<feature type="domain" description="Arf-GAP" evidence="13">
    <location>
        <begin position="498"/>
        <end position="618"/>
    </location>
</feature>
<evidence type="ECO:0000256" key="11">
    <source>
        <dbReference type="PROSITE-ProRule" id="PRU00288"/>
    </source>
</evidence>
<feature type="region of interest" description="Disordered" evidence="12">
    <location>
        <begin position="754"/>
        <end position="840"/>
    </location>
</feature>
<dbReference type="SUPFAM" id="SSF102712">
    <property type="entry name" value="JAB1/MPN domain"/>
    <property type="match status" value="1"/>
</dbReference>